<evidence type="ECO:0000256" key="1">
    <source>
        <dbReference type="ARBA" id="ARBA00022801"/>
    </source>
</evidence>
<feature type="compositionally biased region" description="Basic and acidic residues" evidence="6">
    <location>
        <begin position="262"/>
        <end position="272"/>
    </location>
</feature>
<organism evidence="8 9">
    <name type="scientific">Ichthyophthirius multifiliis</name>
    <name type="common">White spot disease agent</name>
    <name type="synonym">Ich</name>
    <dbReference type="NCBI Taxonomy" id="5932"/>
    <lineage>
        <taxon>Eukaryota</taxon>
        <taxon>Sar</taxon>
        <taxon>Alveolata</taxon>
        <taxon>Ciliophora</taxon>
        <taxon>Intramacronucleata</taxon>
        <taxon>Oligohymenophorea</taxon>
        <taxon>Hymenostomatida</taxon>
        <taxon>Ophryoglenina</taxon>
        <taxon>Ichthyophthirius</taxon>
    </lineage>
</organism>
<dbReference type="AlphaFoldDB" id="G0QRV6"/>
<dbReference type="InterPro" id="IPR051406">
    <property type="entry name" value="PLD_domain"/>
</dbReference>
<comment type="similarity">
    <text evidence="4">Belongs to the phospholipase D family. MitoPLD/Zucchini subfamily.</text>
</comment>
<evidence type="ECO:0000313" key="9">
    <source>
        <dbReference type="Proteomes" id="UP000008983"/>
    </source>
</evidence>
<keyword evidence="2" id="KW-0442">Lipid degradation</keyword>
<dbReference type="RefSeq" id="XP_004035533.1">
    <property type="nucleotide sequence ID" value="XM_004035485.1"/>
</dbReference>
<accession>G0QRV6</accession>
<keyword evidence="3" id="KW-0443">Lipid metabolism</keyword>
<keyword evidence="1" id="KW-0378">Hydrolase</keyword>
<evidence type="ECO:0000256" key="5">
    <source>
        <dbReference type="ARBA" id="ARBA00040549"/>
    </source>
</evidence>
<dbReference type="EMBL" id="GL983802">
    <property type="protein sequence ID" value="EGR32047.1"/>
    <property type="molecule type" value="Genomic_DNA"/>
</dbReference>
<dbReference type="SUPFAM" id="SSF56024">
    <property type="entry name" value="Phospholipase D/nuclease"/>
    <property type="match status" value="1"/>
</dbReference>
<evidence type="ECO:0000259" key="7">
    <source>
        <dbReference type="Pfam" id="PF13091"/>
    </source>
</evidence>
<feature type="region of interest" description="Disordered" evidence="6">
    <location>
        <begin position="239"/>
        <end position="284"/>
    </location>
</feature>
<dbReference type="GO" id="GO:0016042">
    <property type="term" value="P:lipid catabolic process"/>
    <property type="evidence" value="ECO:0007669"/>
    <property type="project" value="UniProtKB-KW"/>
</dbReference>
<dbReference type="PANTHER" id="PTHR43856:SF1">
    <property type="entry name" value="MITOCHONDRIAL CARDIOLIPIN HYDROLASE"/>
    <property type="match status" value="1"/>
</dbReference>
<dbReference type="OrthoDB" id="412219at2759"/>
<dbReference type="STRING" id="857967.G0QRV6"/>
<dbReference type="OMA" id="NFHIYAE"/>
<proteinExistence type="inferred from homology"/>
<evidence type="ECO:0000256" key="4">
    <source>
        <dbReference type="ARBA" id="ARBA00038012"/>
    </source>
</evidence>
<dbReference type="Proteomes" id="UP000008983">
    <property type="component" value="Unassembled WGS sequence"/>
</dbReference>
<dbReference type="Pfam" id="PF13091">
    <property type="entry name" value="PLDc_2"/>
    <property type="match status" value="1"/>
</dbReference>
<keyword evidence="9" id="KW-1185">Reference proteome</keyword>
<feature type="compositionally biased region" description="Basic residues" evidence="6">
    <location>
        <begin position="273"/>
        <end position="284"/>
    </location>
</feature>
<evidence type="ECO:0000256" key="2">
    <source>
        <dbReference type="ARBA" id="ARBA00022963"/>
    </source>
</evidence>
<reference evidence="8 9" key="1">
    <citation type="submission" date="2011-07" db="EMBL/GenBank/DDBJ databases">
        <authorList>
            <person name="Coyne R."/>
            <person name="Brami D."/>
            <person name="Johnson J."/>
            <person name="Hostetler J."/>
            <person name="Hannick L."/>
            <person name="Clark T."/>
            <person name="Cassidy-Hanley D."/>
            <person name="Inman J."/>
        </authorList>
    </citation>
    <scope>NUCLEOTIDE SEQUENCE [LARGE SCALE GENOMIC DNA]</scope>
    <source>
        <strain evidence="8 9">G5</strain>
    </source>
</reference>
<dbReference type="GeneID" id="14908199"/>
<dbReference type="PANTHER" id="PTHR43856">
    <property type="entry name" value="CARDIOLIPIN HYDROLASE"/>
    <property type="match status" value="1"/>
</dbReference>
<feature type="domain" description="Phospholipase D-like" evidence="7">
    <location>
        <begin position="110"/>
        <end position="230"/>
    </location>
</feature>
<evidence type="ECO:0000256" key="6">
    <source>
        <dbReference type="SAM" id="MobiDB-lite"/>
    </source>
</evidence>
<feature type="compositionally biased region" description="Basic residues" evidence="6">
    <location>
        <begin position="248"/>
        <end position="261"/>
    </location>
</feature>
<dbReference type="GO" id="GO:0016891">
    <property type="term" value="F:RNA endonuclease activity producing 5'-phosphomonoesters, hydrolytic mechanism"/>
    <property type="evidence" value="ECO:0007669"/>
    <property type="project" value="TreeGrafter"/>
</dbReference>
<evidence type="ECO:0000313" key="8">
    <source>
        <dbReference type="EMBL" id="EGR32047.1"/>
    </source>
</evidence>
<dbReference type="Gene3D" id="3.30.870.10">
    <property type="entry name" value="Endonuclease Chain A"/>
    <property type="match status" value="1"/>
</dbReference>
<dbReference type="CDD" id="cd09171">
    <property type="entry name" value="PLDc_vPLD6_like"/>
    <property type="match status" value="1"/>
</dbReference>
<dbReference type="InParanoid" id="G0QRV6"/>
<dbReference type="InterPro" id="IPR025202">
    <property type="entry name" value="PLD-like_dom"/>
</dbReference>
<gene>
    <name evidence="8" type="ORF">IMG5_097940</name>
</gene>
<protein>
    <recommendedName>
        <fullName evidence="5">Mitochondrial cardiolipin hydrolase</fullName>
    </recommendedName>
</protein>
<name>G0QRV6_ICHMU</name>
<evidence type="ECO:0000256" key="3">
    <source>
        <dbReference type="ARBA" id="ARBA00023098"/>
    </source>
</evidence>
<sequence length="284" mass="33751">MKILQKKLSKKHFKQMIIIKYAQIISNKSFQKNKVIQTMIVQQIYQIYQKMVLMMIKLNCININCFIIFYNNRVKSALLQVLDVCTQKKPLYIDALFFPNEDESKVQYYLNLATQSIDICVFILSNDYLAWTIYDLHKKGIKIRIISDDEQLKSYGSDIQDLSNAGIPCRTDQNKVAHMHHKFCIIDKCILMNGSFNWTSQAVDQNQENLTIIESQELSEKYQEQYDKLWESFEAQQLTSDGNDPFLTRKRPTWREKQKKKQNNEKNDEGKKQQPKKFYYHKNK</sequence>
<dbReference type="eggNOG" id="ENOG502RXG9">
    <property type="taxonomic scope" value="Eukaryota"/>
</dbReference>